<evidence type="ECO:0000313" key="1">
    <source>
        <dbReference type="Proteomes" id="UP000887574"/>
    </source>
</evidence>
<dbReference type="WBParaSite" id="jg22970">
    <property type="protein sequence ID" value="jg22970"/>
    <property type="gene ID" value="jg22970"/>
</dbReference>
<name>A0A915DRR6_9BILA</name>
<evidence type="ECO:0000313" key="2">
    <source>
        <dbReference type="WBParaSite" id="jg22970"/>
    </source>
</evidence>
<dbReference type="Proteomes" id="UP000887574">
    <property type="component" value="Unplaced"/>
</dbReference>
<proteinExistence type="predicted"/>
<dbReference type="AlphaFoldDB" id="A0A915DRR6"/>
<reference evidence="2" key="1">
    <citation type="submission" date="2022-11" db="UniProtKB">
        <authorList>
            <consortium name="WormBaseParasite"/>
        </authorList>
    </citation>
    <scope>IDENTIFICATION</scope>
</reference>
<protein>
    <submittedName>
        <fullName evidence="2">Uncharacterized protein</fullName>
    </submittedName>
</protein>
<keyword evidence="1" id="KW-1185">Reference proteome</keyword>
<accession>A0A915DRR6</accession>
<sequence length="103" mass="11610">MLAAELFLEVVKFFPLQDCGQLLLVCRLFAEIAKEHISTLSLSECLAKQIYTIDVPILMKIKLAEKYGEPCVNFLRASLNTLNGWHTNSKCEILQTSSSPQHL</sequence>
<organism evidence="1 2">
    <name type="scientific">Ditylenchus dipsaci</name>
    <dbReference type="NCBI Taxonomy" id="166011"/>
    <lineage>
        <taxon>Eukaryota</taxon>
        <taxon>Metazoa</taxon>
        <taxon>Ecdysozoa</taxon>
        <taxon>Nematoda</taxon>
        <taxon>Chromadorea</taxon>
        <taxon>Rhabditida</taxon>
        <taxon>Tylenchina</taxon>
        <taxon>Tylenchomorpha</taxon>
        <taxon>Sphaerularioidea</taxon>
        <taxon>Anguinidae</taxon>
        <taxon>Anguininae</taxon>
        <taxon>Ditylenchus</taxon>
    </lineage>
</organism>